<dbReference type="GO" id="GO:0000160">
    <property type="term" value="P:phosphorelay signal transduction system"/>
    <property type="evidence" value="ECO:0007669"/>
    <property type="project" value="InterPro"/>
</dbReference>
<keyword evidence="5" id="KW-1185">Reference proteome</keyword>
<dbReference type="InterPro" id="IPR050595">
    <property type="entry name" value="Bact_response_regulator"/>
</dbReference>
<dbReference type="PROSITE" id="PS50110">
    <property type="entry name" value="RESPONSE_REGULATORY"/>
    <property type="match status" value="1"/>
</dbReference>
<feature type="modified residue" description="4-aspartylphosphate" evidence="2">
    <location>
        <position position="53"/>
    </location>
</feature>
<proteinExistence type="predicted"/>
<dbReference type="SMART" id="SM00448">
    <property type="entry name" value="REC"/>
    <property type="match status" value="1"/>
</dbReference>
<dbReference type="SUPFAM" id="SSF52172">
    <property type="entry name" value="CheY-like"/>
    <property type="match status" value="1"/>
</dbReference>
<sequence length="126" mass="13465">MVLRCLLVDDSARFLKSARALLEHQGLAVDVASTAAEAAQRVGEQRPDVVLLDIDFGDESGFQLAQNLHAYGRTMGWSAGGPRIIMISTHAGRDFEELIDASPAIGFLAKASLSAGAIQELLRGCR</sequence>
<dbReference type="AlphaFoldDB" id="A0A6N7Z516"/>
<feature type="domain" description="Response regulatory" evidence="3">
    <location>
        <begin position="4"/>
        <end position="125"/>
    </location>
</feature>
<dbReference type="Proteomes" id="UP000440096">
    <property type="component" value="Unassembled WGS sequence"/>
</dbReference>
<dbReference type="Pfam" id="PF00072">
    <property type="entry name" value="Response_reg"/>
    <property type="match status" value="1"/>
</dbReference>
<dbReference type="CDD" id="cd00156">
    <property type="entry name" value="REC"/>
    <property type="match status" value="1"/>
</dbReference>
<evidence type="ECO:0000256" key="2">
    <source>
        <dbReference type="PROSITE-ProRule" id="PRU00169"/>
    </source>
</evidence>
<dbReference type="EMBL" id="WMBA01000023">
    <property type="protein sequence ID" value="MTD55574.1"/>
    <property type="molecule type" value="Genomic_DNA"/>
</dbReference>
<accession>A0A6N7Z516</accession>
<evidence type="ECO:0000313" key="4">
    <source>
        <dbReference type="EMBL" id="MTD55574.1"/>
    </source>
</evidence>
<dbReference type="OrthoDB" id="7352332at2"/>
<gene>
    <name evidence="4" type="ORF">GKO32_16550</name>
</gene>
<reference evidence="4 5" key="1">
    <citation type="submission" date="2019-11" db="EMBL/GenBank/DDBJ databases">
        <title>Draft genome of Amycolatopsis RM579.</title>
        <authorList>
            <person name="Duangmal K."/>
            <person name="Mingma R."/>
        </authorList>
    </citation>
    <scope>NUCLEOTIDE SEQUENCE [LARGE SCALE GENOMIC DNA]</scope>
    <source>
        <strain evidence="4 5">RM579</strain>
    </source>
</reference>
<dbReference type="Gene3D" id="3.40.50.2300">
    <property type="match status" value="1"/>
</dbReference>
<evidence type="ECO:0000259" key="3">
    <source>
        <dbReference type="PROSITE" id="PS50110"/>
    </source>
</evidence>
<protein>
    <submittedName>
        <fullName evidence="4">Response regulator</fullName>
    </submittedName>
</protein>
<evidence type="ECO:0000313" key="5">
    <source>
        <dbReference type="Proteomes" id="UP000440096"/>
    </source>
</evidence>
<dbReference type="PANTHER" id="PTHR44591">
    <property type="entry name" value="STRESS RESPONSE REGULATOR PROTEIN 1"/>
    <property type="match status" value="1"/>
</dbReference>
<dbReference type="PANTHER" id="PTHR44591:SF3">
    <property type="entry name" value="RESPONSE REGULATORY DOMAIN-CONTAINING PROTEIN"/>
    <property type="match status" value="1"/>
</dbReference>
<comment type="caution">
    <text evidence="4">The sequence shown here is derived from an EMBL/GenBank/DDBJ whole genome shotgun (WGS) entry which is preliminary data.</text>
</comment>
<organism evidence="4 5">
    <name type="scientific">Amycolatopsis pithecellobii</name>
    <dbReference type="NCBI Taxonomy" id="664692"/>
    <lineage>
        <taxon>Bacteria</taxon>
        <taxon>Bacillati</taxon>
        <taxon>Actinomycetota</taxon>
        <taxon>Actinomycetes</taxon>
        <taxon>Pseudonocardiales</taxon>
        <taxon>Pseudonocardiaceae</taxon>
        <taxon>Amycolatopsis</taxon>
    </lineage>
</organism>
<name>A0A6N7Z516_9PSEU</name>
<evidence type="ECO:0000256" key="1">
    <source>
        <dbReference type="ARBA" id="ARBA00022553"/>
    </source>
</evidence>
<dbReference type="InterPro" id="IPR011006">
    <property type="entry name" value="CheY-like_superfamily"/>
</dbReference>
<dbReference type="InterPro" id="IPR001789">
    <property type="entry name" value="Sig_transdc_resp-reg_receiver"/>
</dbReference>
<keyword evidence="1 2" id="KW-0597">Phosphoprotein</keyword>